<evidence type="ECO:0000313" key="1">
    <source>
        <dbReference type="Proteomes" id="UP000887576"/>
    </source>
</evidence>
<accession>A0AC34RKL3</accession>
<proteinExistence type="predicted"/>
<reference evidence="2" key="1">
    <citation type="submission" date="2022-11" db="UniProtKB">
        <authorList>
            <consortium name="WormBaseParasite"/>
        </authorList>
    </citation>
    <scope>IDENTIFICATION</scope>
</reference>
<dbReference type="Proteomes" id="UP000887576">
    <property type="component" value="Unplaced"/>
</dbReference>
<name>A0AC34RKL3_9BILA</name>
<protein>
    <submittedName>
        <fullName evidence="2">Uncharacterized protein</fullName>
    </submittedName>
</protein>
<dbReference type="WBParaSite" id="JU765_v2.g7883.t1">
    <property type="protein sequence ID" value="JU765_v2.g7883.t1"/>
    <property type="gene ID" value="JU765_v2.g7883"/>
</dbReference>
<sequence length="63" mass="6993">MLTLQATGLNNYGTGCDQIYQIDLCKDPKTRTAHKMSTGLGVCTCSYFYKDGKQSLYAGTFRN</sequence>
<evidence type="ECO:0000313" key="2">
    <source>
        <dbReference type="WBParaSite" id="JU765_v2.g7883.t1"/>
    </source>
</evidence>
<organism evidence="1 2">
    <name type="scientific">Panagrolaimus sp. JU765</name>
    <dbReference type="NCBI Taxonomy" id="591449"/>
    <lineage>
        <taxon>Eukaryota</taxon>
        <taxon>Metazoa</taxon>
        <taxon>Ecdysozoa</taxon>
        <taxon>Nematoda</taxon>
        <taxon>Chromadorea</taxon>
        <taxon>Rhabditida</taxon>
        <taxon>Tylenchina</taxon>
        <taxon>Panagrolaimomorpha</taxon>
        <taxon>Panagrolaimoidea</taxon>
        <taxon>Panagrolaimidae</taxon>
        <taxon>Panagrolaimus</taxon>
    </lineage>
</organism>